<evidence type="ECO:0000313" key="1">
    <source>
        <dbReference type="EMBL" id="GIY47257.1"/>
    </source>
</evidence>
<organism evidence="1 2">
    <name type="scientific">Caerostris darwini</name>
    <dbReference type="NCBI Taxonomy" id="1538125"/>
    <lineage>
        <taxon>Eukaryota</taxon>
        <taxon>Metazoa</taxon>
        <taxon>Ecdysozoa</taxon>
        <taxon>Arthropoda</taxon>
        <taxon>Chelicerata</taxon>
        <taxon>Arachnida</taxon>
        <taxon>Araneae</taxon>
        <taxon>Araneomorphae</taxon>
        <taxon>Entelegynae</taxon>
        <taxon>Araneoidea</taxon>
        <taxon>Araneidae</taxon>
        <taxon>Caerostris</taxon>
    </lineage>
</organism>
<dbReference type="Proteomes" id="UP001054837">
    <property type="component" value="Unassembled WGS sequence"/>
</dbReference>
<name>A0AAV4TPM5_9ARAC</name>
<reference evidence="1 2" key="1">
    <citation type="submission" date="2021-06" db="EMBL/GenBank/DDBJ databases">
        <title>Caerostris darwini draft genome.</title>
        <authorList>
            <person name="Kono N."/>
            <person name="Arakawa K."/>
        </authorList>
    </citation>
    <scope>NUCLEOTIDE SEQUENCE [LARGE SCALE GENOMIC DNA]</scope>
</reference>
<accession>A0AAV4TPM5</accession>
<evidence type="ECO:0000313" key="2">
    <source>
        <dbReference type="Proteomes" id="UP001054837"/>
    </source>
</evidence>
<gene>
    <name evidence="1" type="ORF">CDAR_519561</name>
</gene>
<dbReference type="EMBL" id="BPLQ01009905">
    <property type="protein sequence ID" value="GIY47257.1"/>
    <property type="molecule type" value="Genomic_DNA"/>
</dbReference>
<keyword evidence="2" id="KW-1185">Reference proteome</keyword>
<comment type="caution">
    <text evidence="1">The sequence shown here is derived from an EMBL/GenBank/DDBJ whole genome shotgun (WGS) entry which is preliminary data.</text>
</comment>
<protein>
    <submittedName>
        <fullName evidence="1">Uncharacterized protein</fullName>
    </submittedName>
</protein>
<sequence>MGNFDVIQSLISLRGLVAKVNNNCPRTFDHPLASATNECEVHLATDQSSSGLHSNLHGPELVYEECFSIAFAETAKSFDTELIVGVETPTFWEHPLAT</sequence>
<dbReference type="AlphaFoldDB" id="A0AAV4TPM5"/>
<proteinExistence type="predicted"/>